<dbReference type="PANTHER" id="PTHR21017">
    <property type="entry name" value="NIPSNAP-RELATED"/>
    <property type="match status" value="1"/>
</dbReference>
<dbReference type="Gene3D" id="3.30.70.100">
    <property type="match status" value="1"/>
</dbReference>
<dbReference type="EMBL" id="SGXC01000001">
    <property type="protein sequence ID" value="RZS84992.1"/>
    <property type="molecule type" value="Genomic_DNA"/>
</dbReference>
<keyword evidence="4" id="KW-1185">Reference proteome</keyword>
<dbReference type="Pfam" id="PF07978">
    <property type="entry name" value="NIPSNAP"/>
    <property type="match status" value="1"/>
</dbReference>
<evidence type="ECO:0000313" key="4">
    <source>
        <dbReference type="Proteomes" id="UP000292445"/>
    </source>
</evidence>
<evidence type="ECO:0000313" key="3">
    <source>
        <dbReference type="EMBL" id="RZS84992.1"/>
    </source>
</evidence>
<dbReference type="Proteomes" id="UP000292445">
    <property type="component" value="Unassembled WGS sequence"/>
</dbReference>
<organism evidence="3 4">
    <name type="scientific">Pigmentiphaga kullae</name>
    <dbReference type="NCBI Taxonomy" id="151784"/>
    <lineage>
        <taxon>Bacteria</taxon>
        <taxon>Pseudomonadati</taxon>
        <taxon>Pseudomonadota</taxon>
        <taxon>Betaproteobacteria</taxon>
        <taxon>Burkholderiales</taxon>
        <taxon>Alcaligenaceae</taxon>
        <taxon>Pigmentiphaga</taxon>
    </lineage>
</organism>
<comment type="similarity">
    <text evidence="1">Belongs to the NipSnap family.</text>
</comment>
<reference evidence="3 4" key="1">
    <citation type="submission" date="2019-02" db="EMBL/GenBank/DDBJ databases">
        <title>Genomic Encyclopedia of Type Strains, Phase IV (KMG-IV): sequencing the most valuable type-strain genomes for metagenomic binning, comparative biology and taxonomic classification.</title>
        <authorList>
            <person name="Goeker M."/>
        </authorList>
    </citation>
    <scope>NUCLEOTIDE SEQUENCE [LARGE SCALE GENOMIC DNA]</scope>
    <source>
        <strain evidence="3 4">K24</strain>
    </source>
</reference>
<dbReference type="PANTHER" id="PTHR21017:SF17">
    <property type="entry name" value="PROTEIN NIPSNAP"/>
    <property type="match status" value="1"/>
</dbReference>
<sequence>MIVEQRLYTYHPGNLDAFVALYRKEGMAAQMRHLPALLGYYVSEIGALNQTVTQWGYRSLQQRMDCREALFADPDWKAFLAQARPLMLAQECRILKPAPFFRERLAHLIDDARGLDLSGQP</sequence>
<evidence type="ECO:0000256" key="1">
    <source>
        <dbReference type="ARBA" id="ARBA00005291"/>
    </source>
</evidence>
<dbReference type="InterPro" id="IPR051557">
    <property type="entry name" value="NipSnap_domain"/>
</dbReference>
<dbReference type="SUPFAM" id="SSF54909">
    <property type="entry name" value="Dimeric alpha+beta barrel"/>
    <property type="match status" value="1"/>
</dbReference>
<dbReference type="InterPro" id="IPR011008">
    <property type="entry name" value="Dimeric_a/b-barrel"/>
</dbReference>
<name>A0A4Q7NJH8_9BURK</name>
<proteinExistence type="inferred from homology"/>
<evidence type="ECO:0000259" key="2">
    <source>
        <dbReference type="Pfam" id="PF07978"/>
    </source>
</evidence>
<gene>
    <name evidence="3" type="ORF">EV675_1014</name>
</gene>
<dbReference type="InterPro" id="IPR012577">
    <property type="entry name" value="NIPSNAP"/>
</dbReference>
<comment type="caution">
    <text evidence="3">The sequence shown here is derived from an EMBL/GenBank/DDBJ whole genome shotgun (WGS) entry which is preliminary data.</text>
</comment>
<accession>A0A4Q7NJH8</accession>
<dbReference type="OrthoDB" id="8905985at2"/>
<dbReference type="RefSeq" id="WP_130356294.1">
    <property type="nucleotide sequence ID" value="NZ_SGXC01000001.1"/>
</dbReference>
<protein>
    <submittedName>
        <fullName evidence="3">NIPSNAP protein</fullName>
    </submittedName>
</protein>
<dbReference type="AlphaFoldDB" id="A0A4Q7NJH8"/>
<feature type="domain" description="NIPSNAP" evidence="2">
    <location>
        <begin position="4"/>
        <end position="100"/>
    </location>
</feature>